<dbReference type="InterPro" id="IPR000489">
    <property type="entry name" value="Pterin-binding_dom"/>
</dbReference>
<dbReference type="Pfam" id="PF20123">
    <property type="entry name" value="DUF6513"/>
    <property type="match status" value="1"/>
</dbReference>
<dbReference type="Gene3D" id="3.20.20.20">
    <property type="entry name" value="Dihydropteroate synthase-like"/>
    <property type="match status" value="1"/>
</dbReference>
<dbReference type="OrthoDB" id="4029442at2"/>
<organism evidence="3 4">
    <name type="scientific">Rubinisphaera brasiliensis (strain ATCC 49424 / DSM 5305 / JCM 21570 / IAM 15109 / NBRC 103401 / IFAM 1448)</name>
    <name type="common">Planctomyces brasiliensis</name>
    <dbReference type="NCBI Taxonomy" id="756272"/>
    <lineage>
        <taxon>Bacteria</taxon>
        <taxon>Pseudomonadati</taxon>
        <taxon>Planctomycetota</taxon>
        <taxon>Planctomycetia</taxon>
        <taxon>Planctomycetales</taxon>
        <taxon>Planctomycetaceae</taxon>
        <taxon>Rubinisphaera</taxon>
    </lineage>
</organism>
<dbReference type="KEGG" id="pbs:Plabr_2373"/>
<proteinExistence type="predicted"/>
<dbReference type="Pfam" id="PF14251">
    <property type="entry name" value="PterinBD-DUF4346"/>
    <property type="match status" value="1"/>
</dbReference>
<dbReference type="PROSITE" id="PS50972">
    <property type="entry name" value="PTERIN_BINDING"/>
    <property type="match status" value="1"/>
</dbReference>
<dbReference type="InterPro" id="IPR011005">
    <property type="entry name" value="Dihydropteroate_synth-like_sf"/>
</dbReference>
<dbReference type="SUPFAM" id="SSF51717">
    <property type="entry name" value="Dihydropteroate synthetase-like"/>
    <property type="match status" value="1"/>
</dbReference>
<evidence type="ECO:0000259" key="2">
    <source>
        <dbReference type="PROSITE" id="PS50972"/>
    </source>
</evidence>
<dbReference type="EMBL" id="CP002546">
    <property type="protein sequence ID" value="ADY59974.1"/>
    <property type="molecule type" value="Genomic_DNA"/>
</dbReference>
<dbReference type="HOGENOM" id="CLU_041129_0_0_0"/>
<dbReference type="GO" id="GO:0042558">
    <property type="term" value="P:pteridine-containing compound metabolic process"/>
    <property type="evidence" value="ECO:0007669"/>
    <property type="project" value="InterPro"/>
</dbReference>
<accession>F0SMX0</accession>
<evidence type="ECO:0000313" key="4">
    <source>
        <dbReference type="Proteomes" id="UP000006860"/>
    </source>
</evidence>
<feature type="compositionally biased region" description="Polar residues" evidence="1">
    <location>
        <begin position="468"/>
        <end position="478"/>
    </location>
</feature>
<reference evidence="4" key="1">
    <citation type="submission" date="2011-02" db="EMBL/GenBank/DDBJ databases">
        <title>The complete genome of Planctomyces brasiliensis DSM 5305.</title>
        <authorList>
            <person name="Lucas S."/>
            <person name="Copeland A."/>
            <person name="Lapidus A."/>
            <person name="Bruce D."/>
            <person name="Goodwin L."/>
            <person name="Pitluck S."/>
            <person name="Kyrpides N."/>
            <person name="Mavromatis K."/>
            <person name="Pagani I."/>
            <person name="Ivanova N."/>
            <person name="Ovchinnikova G."/>
            <person name="Lu M."/>
            <person name="Detter J.C."/>
            <person name="Han C."/>
            <person name="Land M."/>
            <person name="Hauser L."/>
            <person name="Markowitz V."/>
            <person name="Cheng J.-F."/>
            <person name="Hugenholtz P."/>
            <person name="Woyke T."/>
            <person name="Wu D."/>
            <person name="Tindall B."/>
            <person name="Pomrenke H.G."/>
            <person name="Brambilla E."/>
            <person name="Klenk H.-P."/>
            <person name="Eisen J.A."/>
        </authorList>
    </citation>
    <scope>NUCLEOTIDE SEQUENCE [LARGE SCALE GENOMIC DNA]</scope>
    <source>
        <strain evidence="4">ATCC 49424 / DSM 5305 / JCM 21570 / NBRC 103401 / IFAM 1448</strain>
    </source>
</reference>
<evidence type="ECO:0000313" key="3">
    <source>
        <dbReference type="EMBL" id="ADY59974.1"/>
    </source>
</evidence>
<sequence>MSSPPSRILFVTGKLAEPALRQTLAELSGQDDFEAEIVVLGISVAALMHVRWISRKLELPEGVDRVILPGWCQGDISQLEQQYGVPFERGPKDLRDLPRFFSRKSREPISLDRYDIEILAEINHAPLLADAELMAIAERYREAGADRIDYGCIAGEGSAVSARHVKLLVDNGFSVSIDSFDRSEVQQSVAAGASLVLSGNSSNVDWLAELDVEVVVIPDDFDRLETMQPVIDKLQQAGNAIRLDPILEPIGFRFFNSLQRYAETRRLWPDLPVMMGIGNVTELSEVDSAGVNFLLIAICQELGVTSILTTEVINWARTSVQEIDFCRRLLKYALAEKQIPKHIDSRLVRLRDPYVHQQGEAELAEMATQLRDPNFRVFSEPDGLHLMNRTGHFRGEDPFELMAEAMQKNELSASHAFYLGYELAHAETARQLGKQYVQDEALNWGDLSRERKKRKDRHAFREADRGNAATNDGETKSGNAGDAE</sequence>
<gene>
    <name evidence="3" type="ordered locus">Plabr_2373</name>
</gene>
<feature type="domain" description="Pterin-binding" evidence="2">
    <location>
        <begin position="108"/>
        <end position="331"/>
    </location>
</feature>
<feature type="region of interest" description="Disordered" evidence="1">
    <location>
        <begin position="447"/>
        <end position="484"/>
    </location>
</feature>
<protein>
    <submittedName>
        <fullName evidence="3">Dihydropteroate synthase DHPS</fullName>
    </submittedName>
</protein>
<evidence type="ECO:0000256" key="1">
    <source>
        <dbReference type="SAM" id="MobiDB-lite"/>
    </source>
</evidence>
<dbReference type="Proteomes" id="UP000006860">
    <property type="component" value="Chromosome"/>
</dbReference>
<dbReference type="RefSeq" id="WP_013628698.1">
    <property type="nucleotide sequence ID" value="NC_015174.1"/>
</dbReference>
<dbReference type="InterPro" id="IPR045406">
    <property type="entry name" value="DUF6513"/>
</dbReference>
<keyword evidence="4" id="KW-1185">Reference proteome</keyword>
<dbReference type="InterPro" id="IPR025595">
    <property type="entry name" value="PterinBD-DUF4346"/>
</dbReference>
<name>F0SMX0_RUBBR</name>
<dbReference type="eggNOG" id="COG0294">
    <property type="taxonomic scope" value="Bacteria"/>
</dbReference>
<dbReference type="AlphaFoldDB" id="F0SMX0"/>
<dbReference type="STRING" id="756272.Plabr_2373"/>